<dbReference type="Gene3D" id="2.60.40.10">
    <property type="entry name" value="Immunoglobulins"/>
    <property type="match status" value="1"/>
</dbReference>
<sequence>DYSPAIAETADGKIWVVWHSRRLGNSDIWYKTSSDGGGTWSPASQVTTDPSSDYDPAIAEADGKIWVVWESYRSGNPDIWYKTTKDGGATWSTASQFTKFSDSDTSPGVAALSSGKPAVAWSSDRAVNYDVWYGIIGLMEDVNPPPHLQWAENEPSIPTTEDMVTVRAWASDESGIQDVQLVWWENGVSQPNSVMYDDGNHDDYSAGDGVYGVEFPPFSPPDTLVQYQIQIRDIDDNTIVAPQYRYSFRVFGKT</sequence>
<evidence type="ECO:0008006" key="2">
    <source>
        <dbReference type="Google" id="ProtNLM"/>
    </source>
</evidence>
<protein>
    <recommendedName>
        <fullName evidence="2">Sialidase domain-containing protein</fullName>
    </recommendedName>
</protein>
<dbReference type="InterPro" id="IPR013783">
    <property type="entry name" value="Ig-like_fold"/>
</dbReference>
<dbReference type="InterPro" id="IPR036278">
    <property type="entry name" value="Sialidase_sf"/>
</dbReference>
<dbReference type="EMBL" id="BARU01035792">
    <property type="protein sequence ID" value="GAH84501.1"/>
    <property type="molecule type" value="Genomic_DNA"/>
</dbReference>
<comment type="caution">
    <text evidence="1">The sequence shown here is derived from an EMBL/GenBank/DDBJ whole genome shotgun (WGS) entry which is preliminary data.</text>
</comment>
<dbReference type="SUPFAM" id="SSF50939">
    <property type="entry name" value="Sialidases"/>
    <property type="match status" value="1"/>
</dbReference>
<dbReference type="Gene3D" id="2.120.10.10">
    <property type="match status" value="1"/>
</dbReference>
<gene>
    <name evidence="1" type="ORF">S03H2_55972</name>
</gene>
<name>X1IQ01_9ZZZZ</name>
<organism evidence="1">
    <name type="scientific">marine sediment metagenome</name>
    <dbReference type="NCBI Taxonomy" id="412755"/>
    <lineage>
        <taxon>unclassified sequences</taxon>
        <taxon>metagenomes</taxon>
        <taxon>ecological metagenomes</taxon>
    </lineage>
</organism>
<reference evidence="1" key="1">
    <citation type="journal article" date="2014" name="Front. Microbiol.">
        <title>High frequency of phylogenetically diverse reductive dehalogenase-homologous genes in deep subseafloor sedimentary metagenomes.</title>
        <authorList>
            <person name="Kawai M."/>
            <person name="Futagami T."/>
            <person name="Toyoda A."/>
            <person name="Takaki Y."/>
            <person name="Nishi S."/>
            <person name="Hori S."/>
            <person name="Arai W."/>
            <person name="Tsubouchi T."/>
            <person name="Morono Y."/>
            <person name="Uchiyama I."/>
            <person name="Ito T."/>
            <person name="Fujiyama A."/>
            <person name="Inagaki F."/>
            <person name="Takami H."/>
        </authorList>
    </citation>
    <scope>NUCLEOTIDE SEQUENCE</scope>
    <source>
        <strain evidence="1">Expedition CK06-06</strain>
    </source>
</reference>
<feature type="non-terminal residue" evidence="1">
    <location>
        <position position="1"/>
    </location>
</feature>
<accession>X1IQ01</accession>
<proteinExistence type="predicted"/>
<dbReference type="CDD" id="cd15482">
    <property type="entry name" value="Sialidase_non-viral"/>
    <property type="match status" value="1"/>
</dbReference>
<feature type="non-terminal residue" evidence="1">
    <location>
        <position position="254"/>
    </location>
</feature>
<evidence type="ECO:0000313" key="1">
    <source>
        <dbReference type="EMBL" id="GAH84501.1"/>
    </source>
</evidence>
<dbReference type="NCBIfam" id="NF041940">
    <property type="entry name" value="choice_anch_X"/>
    <property type="match status" value="1"/>
</dbReference>
<dbReference type="AlphaFoldDB" id="X1IQ01"/>